<proteinExistence type="predicted"/>
<evidence type="ECO:0000313" key="2">
    <source>
        <dbReference type="Proteomes" id="UP000606786"/>
    </source>
</evidence>
<evidence type="ECO:0000313" key="1">
    <source>
        <dbReference type="EMBL" id="CAD7000971.1"/>
    </source>
</evidence>
<gene>
    <name evidence="1" type="ORF">CCAP1982_LOCUS9444</name>
</gene>
<name>A0A811UQG7_CERCA</name>
<dbReference type="Proteomes" id="UP000606786">
    <property type="component" value="Unassembled WGS sequence"/>
</dbReference>
<reference evidence="1" key="1">
    <citation type="submission" date="2020-11" db="EMBL/GenBank/DDBJ databases">
        <authorList>
            <person name="Whitehead M."/>
        </authorList>
    </citation>
    <scope>NUCLEOTIDE SEQUENCE</scope>
    <source>
        <strain evidence="1">EGII</strain>
    </source>
</reference>
<keyword evidence="2" id="KW-1185">Reference proteome</keyword>
<protein>
    <submittedName>
        <fullName evidence="1">(Mediterranean fruit fly) hypothetical protein</fullName>
    </submittedName>
</protein>
<organism evidence="1 2">
    <name type="scientific">Ceratitis capitata</name>
    <name type="common">Mediterranean fruit fly</name>
    <name type="synonym">Tephritis capitata</name>
    <dbReference type="NCBI Taxonomy" id="7213"/>
    <lineage>
        <taxon>Eukaryota</taxon>
        <taxon>Metazoa</taxon>
        <taxon>Ecdysozoa</taxon>
        <taxon>Arthropoda</taxon>
        <taxon>Hexapoda</taxon>
        <taxon>Insecta</taxon>
        <taxon>Pterygota</taxon>
        <taxon>Neoptera</taxon>
        <taxon>Endopterygota</taxon>
        <taxon>Diptera</taxon>
        <taxon>Brachycera</taxon>
        <taxon>Muscomorpha</taxon>
        <taxon>Tephritoidea</taxon>
        <taxon>Tephritidae</taxon>
        <taxon>Ceratitis</taxon>
        <taxon>Ceratitis</taxon>
    </lineage>
</organism>
<sequence>MATSVNLVIVYPSLSSRGMKVGVCLCQLEVRRLEEKSTQRRASLGCKHATTPTDLTKISDVTMAPNGRNESYATDSFIFGSLICNNDTHRKLRSSLQQGEIPIIWS</sequence>
<accession>A0A811UQG7</accession>
<dbReference type="EMBL" id="CAJHJT010000023">
    <property type="protein sequence ID" value="CAD7000971.1"/>
    <property type="molecule type" value="Genomic_DNA"/>
</dbReference>
<comment type="caution">
    <text evidence="1">The sequence shown here is derived from an EMBL/GenBank/DDBJ whole genome shotgun (WGS) entry which is preliminary data.</text>
</comment>
<dbReference type="AlphaFoldDB" id="A0A811UQG7"/>